<dbReference type="Gene3D" id="3.30.200.20">
    <property type="entry name" value="Phosphorylase Kinase, domain 1"/>
    <property type="match status" value="1"/>
</dbReference>
<comment type="catalytic activity">
    <reaction evidence="14">
        <text>L-threonyl-[protein] + ATP = O-phospho-L-threonyl-[protein] + ADP + H(+)</text>
        <dbReference type="Rhea" id="RHEA:46608"/>
        <dbReference type="Rhea" id="RHEA-COMP:11060"/>
        <dbReference type="Rhea" id="RHEA-COMP:11605"/>
        <dbReference type="ChEBI" id="CHEBI:15378"/>
        <dbReference type="ChEBI" id="CHEBI:30013"/>
        <dbReference type="ChEBI" id="CHEBI:30616"/>
        <dbReference type="ChEBI" id="CHEBI:61977"/>
        <dbReference type="ChEBI" id="CHEBI:456216"/>
    </reaction>
</comment>
<keyword evidence="4 16" id="KW-0812">Transmembrane</keyword>
<dbReference type="FunFam" id="3.30.200.20:FF:000043">
    <property type="entry name" value="Wall-associated receptor kinase 2"/>
    <property type="match status" value="1"/>
</dbReference>
<keyword evidence="12" id="KW-0325">Glycoprotein</keyword>
<dbReference type="SMART" id="SM00220">
    <property type="entry name" value="S_TKc"/>
    <property type="match status" value="1"/>
</dbReference>
<dbReference type="InterPro" id="IPR045274">
    <property type="entry name" value="WAK-like"/>
</dbReference>
<feature type="transmembrane region" description="Helical" evidence="16">
    <location>
        <begin position="314"/>
        <end position="336"/>
    </location>
</feature>
<evidence type="ECO:0000256" key="4">
    <source>
        <dbReference type="ARBA" id="ARBA00022692"/>
    </source>
</evidence>
<dbReference type="SUPFAM" id="SSF56112">
    <property type="entry name" value="Protein kinase-like (PK-like)"/>
    <property type="match status" value="1"/>
</dbReference>
<keyword evidence="2" id="KW-0723">Serine/threonine-protein kinase</keyword>
<keyword evidence="11" id="KW-1015">Disulfide bond</keyword>
<evidence type="ECO:0000256" key="8">
    <source>
        <dbReference type="ARBA" id="ARBA00022840"/>
    </source>
</evidence>
<dbReference type="InterPro" id="IPR025287">
    <property type="entry name" value="WAK_GUB"/>
</dbReference>
<keyword evidence="6 15" id="KW-0547">Nucleotide-binding</keyword>
<dbReference type="PROSITE" id="PS00107">
    <property type="entry name" value="PROTEIN_KINASE_ATP"/>
    <property type="match status" value="1"/>
</dbReference>
<evidence type="ECO:0000256" key="5">
    <source>
        <dbReference type="ARBA" id="ARBA00022729"/>
    </source>
</evidence>
<dbReference type="Pfam" id="PF13947">
    <property type="entry name" value="GUB_WAK_bind"/>
    <property type="match status" value="1"/>
</dbReference>
<protein>
    <recommendedName>
        <fullName evidence="18">Protein kinase domain-containing protein</fullName>
    </recommendedName>
</protein>
<dbReference type="GO" id="GO:0030247">
    <property type="term" value="F:polysaccharide binding"/>
    <property type="evidence" value="ECO:0007669"/>
    <property type="project" value="InterPro"/>
</dbReference>
<gene>
    <name evidence="19" type="ORF">LSAT_V11C800402430</name>
</gene>
<dbReference type="Gene3D" id="1.10.510.10">
    <property type="entry name" value="Transferase(Phosphotransferase) domain 1"/>
    <property type="match status" value="1"/>
</dbReference>
<feature type="binding site" evidence="15">
    <location>
        <position position="415"/>
    </location>
    <ligand>
        <name>ATP</name>
        <dbReference type="ChEBI" id="CHEBI:30616"/>
    </ligand>
</feature>
<dbReference type="GO" id="GO:0005524">
    <property type="term" value="F:ATP binding"/>
    <property type="evidence" value="ECO:0007669"/>
    <property type="project" value="UniProtKB-UniRule"/>
</dbReference>
<evidence type="ECO:0000256" key="1">
    <source>
        <dbReference type="ARBA" id="ARBA00004479"/>
    </source>
</evidence>
<evidence type="ECO:0000256" key="10">
    <source>
        <dbReference type="ARBA" id="ARBA00023136"/>
    </source>
</evidence>
<feature type="domain" description="Protein kinase" evidence="18">
    <location>
        <begin position="386"/>
        <end position="672"/>
    </location>
</feature>
<proteinExistence type="predicted"/>
<dbReference type="GO" id="GO:0005886">
    <property type="term" value="C:plasma membrane"/>
    <property type="evidence" value="ECO:0000318"/>
    <property type="project" value="GO_Central"/>
</dbReference>
<evidence type="ECO:0000256" key="2">
    <source>
        <dbReference type="ARBA" id="ARBA00022527"/>
    </source>
</evidence>
<keyword evidence="20" id="KW-1185">Reference proteome</keyword>
<evidence type="ECO:0000313" key="19">
    <source>
        <dbReference type="EMBL" id="KAJ0192125.1"/>
    </source>
</evidence>
<accession>A0A9R1UR16</accession>
<dbReference type="EMBL" id="NBSK02000008">
    <property type="protein sequence ID" value="KAJ0192125.1"/>
    <property type="molecule type" value="Genomic_DNA"/>
</dbReference>
<evidence type="ECO:0000256" key="11">
    <source>
        <dbReference type="ARBA" id="ARBA00023157"/>
    </source>
</evidence>
<organism evidence="19 20">
    <name type="scientific">Lactuca sativa</name>
    <name type="common">Garden lettuce</name>
    <dbReference type="NCBI Taxonomy" id="4236"/>
    <lineage>
        <taxon>Eukaryota</taxon>
        <taxon>Viridiplantae</taxon>
        <taxon>Streptophyta</taxon>
        <taxon>Embryophyta</taxon>
        <taxon>Tracheophyta</taxon>
        <taxon>Spermatophyta</taxon>
        <taxon>Magnoliopsida</taxon>
        <taxon>eudicotyledons</taxon>
        <taxon>Gunneridae</taxon>
        <taxon>Pentapetalae</taxon>
        <taxon>asterids</taxon>
        <taxon>campanulids</taxon>
        <taxon>Asterales</taxon>
        <taxon>Asteraceae</taxon>
        <taxon>Cichorioideae</taxon>
        <taxon>Cichorieae</taxon>
        <taxon>Lactucinae</taxon>
        <taxon>Lactuca</taxon>
    </lineage>
</organism>
<dbReference type="GO" id="GO:0004674">
    <property type="term" value="F:protein serine/threonine kinase activity"/>
    <property type="evidence" value="ECO:0007669"/>
    <property type="project" value="UniProtKB-KW"/>
</dbReference>
<dbReference type="InterPro" id="IPR008271">
    <property type="entry name" value="Ser/Thr_kinase_AS"/>
</dbReference>
<dbReference type="CDD" id="cd00053">
    <property type="entry name" value="EGF"/>
    <property type="match status" value="1"/>
</dbReference>
<dbReference type="PROSITE" id="PS50011">
    <property type="entry name" value="PROTEIN_KINASE_DOM"/>
    <property type="match status" value="1"/>
</dbReference>
<evidence type="ECO:0000256" key="12">
    <source>
        <dbReference type="ARBA" id="ARBA00023180"/>
    </source>
</evidence>
<dbReference type="PANTHER" id="PTHR27005">
    <property type="entry name" value="WALL-ASSOCIATED RECEPTOR KINASE-LIKE 21"/>
    <property type="match status" value="1"/>
</dbReference>
<dbReference type="Gene3D" id="2.10.25.10">
    <property type="entry name" value="Laminin"/>
    <property type="match status" value="1"/>
</dbReference>
<dbReference type="GO" id="GO:0007166">
    <property type="term" value="P:cell surface receptor signaling pathway"/>
    <property type="evidence" value="ECO:0000318"/>
    <property type="project" value="GO_Central"/>
</dbReference>
<evidence type="ECO:0000256" key="13">
    <source>
        <dbReference type="ARBA" id="ARBA00047558"/>
    </source>
</evidence>
<keyword evidence="3" id="KW-0808">Transferase</keyword>
<dbReference type="AlphaFoldDB" id="A0A9R1UR16"/>
<keyword evidence="8 15" id="KW-0067">ATP-binding</keyword>
<name>A0A9R1UR16_LACSA</name>
<comment type="subcellular location">
    <subcellularLocation>
        <location evidence="1">Membrane</location>
        <topology evidence="1">Single-pass type I membrane protein</topology>
    </subcellularLocation>
</comment>
<keyword evidence="10 16" id="KW-0472">Membrane</keyword>
<evidence type="ECO:0000259" key="18">
    <source>
        <dbReference type="PROSITE" id="PS50011"/>
    </source>
</evidence>
<dbReference type="Pfam" id="PF00069">
    <property type="entry name" value="Pkinase"/>
    <property type="match status" value="1"/>
</dbReference>
<dbReference type="CDD" id="cd14066">
    <property type="entry name" value="STKc_IRAK"/>
    <property type="match status" value="1"/>
</dbReference>
<evidence type="ECO:0000256" key="15">
    <source>
        <dbReference type="PROSITE-ProRule" id="PRU10141"/>
    </source>
</evidence>
<keyword evidence="5 17" id="KW-0732">Signal</keyword>
<evidence type="ECO:0000256" key="7">
    <source>
        <dbReference type="ARBA" id="ARBA00022777"/>
    </source>
</evidence>
<feature type="signal peptide" evidence="17">
    <location>
        <begin position="1"/>
        <end position="20"/>
    </location>
</feature>
<evidence type="ECO:0000313" key="20">
    <source>
        <dbReference type="Proteomes" id="UP000235145"/>
    </source>
</evidence>
<dbReference type="FunFam" id="1.10.510.10:FF:000084">
    <property type="entry name" value="Wall-associated receptor kinase 2"/>
    <property type="match status" value="1"/>
</dbReference>
<keyword evidence="9 16" id="KW-1133">Transmembrane helix</keyword>
<dbReference type="PROSITE" id="PS00108">
    <property type="entry name" value="PROTEIN_KINASE_ST"/>
    <property type="match status" value="1"/>
</dbReference>
<dbReference type="PANTHER" id="PTHR27005:SF468">
    <property type="entry name" value="OS01G0310500 PROTEIN"/>
    <property type="match status" value="1"/>
</dbReference>
<comment type="caution">
    <text evidence="19">The sequence shown here is derived from an EMBL/GenBank/DDBJ whole genome shotgun (WGS) entry which is preliminary data.</text>
</comment>
<dbReference type="Proteomes" id="UP000235145">
    <property type="component" value="Unassembled WGS sequence"/>
</dbReference>
<reference evidence="19 20" key="1">
    <citation type="journal article" date="2017" name="Nat. Commun.">
        <title>Genome assembly with in vitro proximity ligation data and whole-genome triplication in lettuce.</title>
        <authorList>
            <person name="Reyes-Chin-Wo S."/>
            <person name="Wang Z."/>
            <person name="Yang X."/>
            <person name="Kozik A."/>
            <person name="Arikit S."/>
            <person name="Song C."/>
            <person name="Xia L."/>
            <person name="Froenicke L."/>
            <person name="Lavelle D.O."/>
            <person name="Truco M.J."/>
            <person name="Xia R."/>
            <person name="Zhu S."/>
            <person name="Xu C."/>
            <person name="Xu H."/>
            <person name="Xu X."/>
            <person name="Cox K."/>
            <person name="Korf I."/>
            <person name="Meyers B.C."/>
            <person name="Michelmore R.W."/>
        </authorList>
    </citation>
    <scope>NUCLEOTIDE SEQUENCE [LARGE SCALE GENOMIC DNA]</scope>
    <source>
        <strain evidence="20">cv. Salinas</strain>
        <tissue evidence="19">Seedlings</tissue>
    </source>
</reference>
<dbReference type="InterPro" id="IPR017441">
    <property type="entry name" value="Protein_kinase_ATP_BS"/>
</dbReference>
<keyword evidence="7" id="KW-0418">Kinase</keyword>
<evidence type="ECO:0000256" key="17">
    <source>
        <dbReference type="SAM" id="SignalP"/>
    </source>
</evidence>
<dbReference type="InterPro" id="IPR011009">
    <property type="entry name" value="Kinase-like_dom_sf"/>
</dbReference>
<comment type="catalytic activity">
    <reaction evidence="13">
        <text>L-seryl-[protein] + ATP = O-phospho-L-seryl-[protein] + ADP + H(+)</text>
        <dbReference type="Rhea" id="RHEA:17989"/>
        <dbReference type="Rhea" id="RHEA-COMP:9863"/>
        <dbReference type="Rhea" id="RHEA-COMP:11604"/>
        <dbReference type="ChEBI" id="CHEBI:15378"/>
        <dbReference type="ChEBI" id="CHEBI:29999"/>
        <dbReference type="ChEBI" id="CHEBI:30616"/>
        <dbReference type="ChEBI" id="CHEBI:83421"/>
        <dbReference type="ChEBI" id="CHEBI:456216"/>
    </reaction>
</comment>
<evidence type="ECO:0000256" key="16">
    <source>
        <dbReference type="SAM" id="Phobius"/>
    </source>
</evidence>
<dbReference type="InterPro" id="IPR000719">
    <property type="entry name" value="Prot_kinase_dom"/>
</dbReference>
<evidence type="ECO:0000256" key="9">
    <source>
        <dbReference type="ARBA" id="ARBA00022989"/>
    </source>
</evidence>
<evidence type="ECO:0000256" key="14">
    <source>
        <dbReference type="ARBA" id="ARBA00047951"/>
    </source>
</evidence>
<dbReference type="SUPFAM" id="SSF57196">
    <property type="entry name" value="EGF/Laminin"/>
    <property type="match status" value="1"/>
</dbReference>
<evidence type="ECO:0000256" key="3">
    <source>
        <dbReference type="ARBA" id="ARBA00022679"/>
    </source>
</evidence>
<feature type="chain" id="PRO_5040314447" description="Protein kinase domain-containing protein" evidence="17">
    <location>
        <begin position="21"/>
        <end position="756"/>
    </location>
</feature>
<sequence length="756" mass="84705">MDLKILVAVVVMASLGASSAQEEPYCESSCGDVNITFPFGSREGCYHSPDFLVTCNRSSHTPIAFFSTSNIVISNMWTGESELEIMAFVAHDCYNSSGRVRRNKPKLRLRDMRISTKNKFVAIGCDTYAYFNGTRGNESVVTGCLSRCGSNSNITNGSCSGVGCCEVAVPERMSYVENFLYSYNNHTNIIDFNPCSFSFFVHEGMFNFSKNDLRDFRNVRMPMLLDWAIGNSTCEEAINVMKHRRVLDIAVVAVRVMKAILIVAATCNKGNHVCEHECIDTVGNYTCKCPKGHSGDGRKDGTGCTADQSMVIKIALGSSCGAIFLIVFVNWLYFGLKKRKLMILREKFFRQNGGIMLQQRISRDKGSHDQAKVFTIEELKRATNNYDESRIIGKGGNGTVYKGVLSDNQTVAIKKSRLADQTQTQIEQFINEVVILSQINHRNVVKLIGCCLETEVPLLVYEFIPNGTLSDHIHNKHKSLSITWDIRLKIATETAEALSYLHSAASVPVIHRDVKPMNILLDDNYVAKVADFGASKLIPMDQIELATIVQGTLGYLDPEYLQTNQLTDKSDVYSFGVVLVELFTGKKVISFDRPEEERNLAMLFLSSLKEGRLFQVLDEQLQQNKDHNEIIIVSRLAERCLHVKGDERPTMKEVVMELEGILSSKIQKHPWVQHTLNEDEAEYLLKEPTINVYEFDDGANATSSTFDSMSKHTVIPIAGGSVASSFRLYPNILTSYLILMLMCNLLVSEKLMFHNF</sequence>
<evidence type="ECO:0000256" key="6">
    <source>
        <dbReference type="ARBA" id="ARBA00022741"/>
    </source>
</evidence>